<evidence type="ECO:0000313" key="1">
    <source>
        <dbReference type="EMBL" id="CDW55537.1"/>
    </source>
</evidence>
<gene>
    <name evidence="1" type="ORF">TTRE_0000380901</name>
</gene>
<sequence length="167" mass="18200">MRADAVQVVRIDCFAWRSPSAALVTALVQDMSRMNDINGCGSLLLASDDDPAARISDLAVCLRKGGGGGLQHPSALTISMIFKRHVRSGHQATRNEETLRLQCLEKGFIFIHICNQIVRSFCDYGRPGSSSVCALPGASIGRDFWSSTERYVKGIERAGKQQGGTWK</sequence>
<evidence type="ECO:0000313" key="2">
    <source>
        <dbReference type="Proteomes" id="UP000030665"/>
    </source>
</evidence>
<dbReference type="AlphaFoldDB" id="A0A077Z4W2"/>
<keyword evidence="2" id="KW-1185">Reference proteome</keyword>
<reference evidence="1" key="1">
    <citation type="submission" date="2014-01" db="EMBL/GenBank/DDBJ databases">
        <authorList>
            <person name="Aslett M."/>
        </authorList>
    </citation>
    <scope>NUCLEOTIDE SEQUENCE</scope>
</reference>
<dbReference type="EMBL" id="HG805962">
    <property type="protein sequence ID" value="CDW55537.1"/>
    <property type="molecule type" value="Genomic_DNA"/>
</dbReference>
<protein>
    <submittedName>
        <fullName evidence="1">Uncharacterized protein</fullName>
    </submittedName>
</protein>
<reference evidence="1" key="2">
    <citation type="submission" date="2014-03" db="EMBL/GenBank/DDBJ databases">
        <title>The whipworm genome and dual-species transcriptomics of an intimate host-pathogen interaction.</title>
        <authorList>
            <person name="Foth B.J."/>
            <person name="Tsai I.J."/>
            <person name="Reid A.J."/>
            <person name="Bancroft A.J."/>
            <person name="Nichol S."/>
            <person name="Tracey A."/>
            <person name="Holroyd N."/>
            <person name="Cotton J.A."/>
            <person name="Stanley E.J."/>
            <person name="Zarowiecki M."/>
            <person name="Liu J.Z."/>
            <person name="Huckvale T."/>
            <person name="Cooper P.J."/>
            <person name="Grencis R.K."/>
            <person name="Berriman M."/>
        </authorList>
    </citation>
    <scope>NUCLEOTIDE SEQUENCE [LARGE SCALE GENOMIC DNA]</scope>
</reference>
<name>A0A077Z4W2_TRITR</name>
<proteinExistence type="predicted"/>
<accession>A0A077Z4W2</accession>
<dbReference type="Proteomes" id="UP000030665">
    <property type="component" value="Unassembled WGS sequence"/>
</dbReference>
<organism evidence="1 2">
    <name type="scientific">Trichuris trichiura</name>
    <name type="common">Whipworm</name>
    <name type="synonym">Trichocephalus trichiurus</name>
    <dbReference type="NCBI Taxonomy" id="36087"/>
    <lineage>
        <taxon>Eukaryota</taxon>
        <taxon>Metazoa</taxon>
        <taxon>Ecdysozoa</taxon>
        <taxon>Nematoda</taxon>
        <taxon>Enoplea</taxon>
        <taxon>Dorylaimia</taxon>
        <taxon>Trichinellida</taxon>
        <taxon>Trichuridae</taxon>
        <taxon>Trichuris</taxon>
    </lineage>
</organism>